<evidence type="ECO:0000313" key="1">
    <source>
        <dbReference type="EMBL" id="KAF5340233.1"/>
    </source>
</evidence>
<dbReference type="Proteomes" id="UP000541558">
    <property type="component" value="Unassembled WGS sequence"/>
</dbReference>
<name>A0A8H5CEX1_9AGAR</name>
<protein>
    <submittedName>
        <fullName evidence="1">Uncharacterized protein</fullName>
    </submittedName>
</protein>
<accession>A0A8H5CEX1</accession>
<reference evidence="1 2" key="1">
    <citation type="journal article" date="2020" name="ISME J.">
        <title>Uncovering the hidden diversity of litter-decomposition mechanisms in mushroom-forming fungi.</title>
        <authorList>
            <person name="Floudas D."/>
            <person name="Bentzer J."/>
            <person name="Ahren D."/>
            <person name="Johansson T."/>
            <person name="Persson P."/>
            <person name="Tunlid A."/>
        </authorList>
    </citation>
    <scope>NUCLEOTIDE SEQUENCE [LARGE SCALE GENOMIC DNA]</scope>
    <source>
        <strain evidence="1 2">CBS 175.51</strain>
    </source>
</reference>
<evidence type="ECO:0000313" key="2">
    <source>
        <dbReference type="Proteomes" id="UP000541558"/>
    </source>
</evidence>
<organism evidence="1 2">
    <name type="scientific">Ephemerocybe angulata</name>
    <dbReference type="NCBI Taxonomy" id="980116"/>
    <lineage>
        <taxon>Eukaryota</taxon>
        <taxon>Fungi</taxon>
        <taxon>Dikarya</taxon>
        <taxon>Basidiomycota</taxon>
        <taxon>Agaricomycotina</taxon>
        <taxon>Agaricomycetes</taxon>
        <taxon>Agaricomycetidae</taxon>
        <taxon>Agaricales</taxon>
        <taxon>Agaricineae</taxon>
        <taxon>Psathyrellaceae</taxon>
        <taxon>Ephemerocybe</taxon>
    </lineage>
</organism>
<gene>
    <name evidence="1" type="ORF">D9611_007931</name>
</gene>
<dbReference type="OrthoDB" id="2946246at2759"/>
<keyword evidence="2" id="KW-1185">Reference proteome</keyword>
<dbReference type="AlphaFoldDB" id="A0A8H5CEX1"/>
<comment type="caution">
    <text evidence="1">The sequence shown here is derived from an EMBL/GenBank/DDBJ whole genome shotgun (WGS) entry which is preliminary data.</text>
</comment>
<dbReference type="EMBL" id="JAACJK010000004">
    <property type="protein sequence ID" value="KAF5340233.1"/>
    <property type="molecule type" value="Genomic_DNA"/>
</dbReference>
<proteinExistence type="predicted"/>
<sequence>MGKKKKALSTPGHCGCGSPRMFDHASNFHVQELQATQSGRDTTFNEVHHHHYYSTSPALQPQALLFNHIILISPTPNATIPEVAYPGVKLLKLLENSPRVSKYIKKISVLETDFSYGWLAKDRQALPRALKKIDRNQITSFHLQPLHWYSIPIDVRAAFVGFCRSTSLLELLIVRTPLALLGVCGPSLKHFEARDTDAEDDDQIRSMSRRLASELIVLESLCMLQYLGLDKHVAYFMDPANRIRLDKLTKLDILGTSAEDDACASEIISHCQRSLKTLTYEPFSDVSEREVEGCPLSLSDCASLTSLELRIYATYNFRREWHCLHWAAFFMSRIPAMTSNSIQSLSFTLKFNLDEVPGGLNGHTGNLLYHYLRTIAVAVTDVASTKDGKWKSLEEFKVEIQSSNTMMRLQRVYPLKIAIYLNKYAIPTAYHLSKDLHQRKGERESEPSPELLT</sequence>